<gene>
    <name evidence="4" type="primary">LOC125178948</name>
</gene>
<evidence type="ECO:0000313" key="3">
    <source>
        <dbReference type="Proteomes" id="UP000694843"/>
    </source>
</evidence>
<evidence type="ECO:0000256" key="2">
    <source>
        <dbReference type="SAM" id="MobiDB-lite"/>
    </source>
</evidence>
<feature type="region of interest" description="Disordered" evidence="2">
    <location>
        <begin position="469"/>
        <end position="495"/>
    </location>
</feature>
<feature type="region of interest" description="Disordered" evidence="2">
    <location>
        <begin position="405"/>
        <end position="456"/>
    </location>
</feature>
<organism evidence="3 4">
    <name type="scientific">Hyalella azteca</name>
    <name type="common">Amphipod</name>
    <dbReference type="NCBI Taxonomy" id="294128"/>
    <lineage>
        <taxon>Eukaryota</taxon>
        <taxon>Metazoa</taxon>
        <taxon>Ecdysozoa</taxon>
        <taxon>Arthropoda</taxon>
        <taxon>Crustacea</taxon>
        <taxon>Multicrustacea</taxon>
        <taxon>Malacostraca</taxon>
        <taxon>Eumalacostraca</taxon>
        <taxon>Peracarida</taxon>
        <taxon>Amphipoda</taxon>
        <taxon>Senticaudata</taxon>
        <taxon>Talitrida</taxon>
        <taxon>Talitroidea</taxon>
        <taxon>Hyalellidae</taxon>
        <taxon>Hyalella</taxon>
    </lineage>
</organism>
<feature type="compositionally biased region" description="Low complexity" evidence="2">
    <location>
        <begin position="436"/>
        <end position="450"/>
    </location>
</feature>
<feature type="compositionally biased region" description="Polar residues" evidence="2">
    <location>
        <begin position="345"/>
        <end position="360"/>
    </location>
</feature>
<dbReference type="RefSeq" id="XP_047739835.1">
    <property type="nucleotide sequence ID" value="XM_047883879.1"/>
</dbReference>
<feature type="compositionally biased region" description="Polar residues" evidence="2">
    <location>
        <begin position="379"/>
        <end position="388"/>
    </location>
</feature>
<evidence type="ECO:0000256" key="1">
    <source>
        <dbReference type="SAM" id="Coils"/>
    </source>
</evidence>
<accession>A0A979FUQ8</accession>
<name>A0A979FUQ8_HYAAZ</name>
<dbReference type="AlphaFoldDB" id="A0A979FUQ8"/>
<keyword evidence="1" id="KW-0175">Coiled coil</keyword>
<dbReference type="OrthoDB" id="6382514at2759"/>
<feature type="region of interest" description="Disordered" evidence="2">
    <location>
        <begin position="599"/>
        <end position="641"/>
    </location>
</feature>
<keyword evidence="3" id="KW-1185">Reference proteome</keyword>
<feature type="region of interest" description="Disordered" evidence="2">
    <location>
        <begin position="513"/>
        <end position="550"/>
    </location>
</feature>
<evidence type="ECO:0000313" key="4">
    <source>
        <dbReference type="RefSeq" id="XP_047739835.1"/>
    </source>
</evidence>
<protein>
    <submittedName>
        <fullName evidence="4">Myosin heavy chain, cardiac muscle isoform-like</fullName>
    </submittedName>
</protein>
<dbReference type="Proteomes" id="UP000694843">
    <property type="component" value="Unplaced"/>
</dbReference>
<proteinExistence type="predicted"/>
<feature type="region of interest" description="Disordered" evidence="2">
    <location>
        <begin position="297"/>
        <end position="388"/>
    </location>
</feature>
<dbReference type="GeneID" id="125178948"/>
<reference evidence="4" key="1">
    <citation type="submission" date="2025-08" db="UniProtKB">
        <authorList>
            <consortium name="RefSeq"/>
        </authorList>
    </citation>
    <scope>IDENTIFICATION</scope>
    <source>
        <tissue evidence="4">Whole organism</tissue>
    </source>
</reference>
<sequence>MKDNTAHLTELPHHSLPLLFFLRDAAVCNQTKQSSSHKLESAIPQWRSKFQLKYLAQKTCQEHEILLVELEGRDREQQLLINQLQVDIKIKESIIDQLKQANAKYADRIEELEEEIKALEEELRKMESLEEMEEMISVLKQKNQRVEELEEALRQSVTITTEIEIEKEQERDKMKFITEKLEKLERNLQKAKADRAKDAPCRECAELSHKLQRTSDQLATMMAQRRQHLEELFHMKREALMSALSEKDAHIALLQEGQRTDPRTAHVEHQRLTHERTAVLRAIQHQDEEQMKLLAEFGGPPGDSRGQKLPGSPPMAEFGSLKTPSTEGDDDVFVSPKKFDDSGASEVNNVFSPAITSSPESADEPSTKQGLSKGYNYQEPVQDQQQEISVCHRPLKVCTYSSKEFRQKHSYDAPGPSERSGMSDIPSTLFAESRKPTNIGPSTTTSTGTTQADVKTRASCMSEDLVTASSSTSYTFHSAAKDREPSAEGCSAHPSVDDSLVGTEFFSLSEMAAEDNSVLETESKTEVESISATEAPSSDSDSEAESLQNCEKAADAEVGIDKSLKDAEGKKKLSLSESFEAQRPLAFVSRLERRPEPRLDSRLERRTEPRLDSRLERRPEPRLDTRLEHRPEPRLDSRFERRPEPRLDPRLERRPEPRLDTRLEVWTRVSSVVLRLVWTRVSSAVMSLVWTRVSSVN</sequence>
<dbReference type="KEGG" id="hazt:125178948"/>
<feature type="coiled-coil region" evidence="1">
    <location>
        <begin position="81"/>
        <end position="231"/>
    </location>
</feature>